<accession>A0A2U8FVD3</accession>
<comment type="cofactor">
    <cofactor evidence="1">
        <name>Zn(2+)</name>
        <dbReference type="ChEBI" id="CHEBI:29105"/>
    </cofactor>
</comment>
<organism evidence="8 9">
    <name type="scientific">Aquabacterium olei</name>
    <dbReference type="NCBI Taxonomy" id="1296669"/>
    <lineage>
        <taxon>Bacteria</taxon>
        <taxon>Pseudomonadati</taxon>
        <taxon>Pseudomonadota</taxon>
        <taxon>Betaproteobacteria</taxon>
        <taxon>Burkholderiales</taxon>
        <taxon>Aquabacterium</taxon>
    </lineage>
</organism>
<reference evidence="8 9" key="1">
    <citation type="submission" date="2018-05" db="EMBL/GenBank/DDBJ databases">
        <title>complete genome sequence of Aquabacterium olei NBRC 110486.</title>
        <authorList>
            <person name="Tang B."/>
            <person name="Chang J."/>
            <person name="Zhang L."/>
            <person name="Yang H."/>
        </authorList>
    </citation>
    <scope>NUCLEOTIDE SEQUENCE [LARGE SCALE GENOMIC DNA]</scope>
    <source>
        <strain evidence="8 9">NBRC 110486</strain>
    </source>
</reference>
<proteinExistence type="predicted"/>
<dbReference type="AlphaFoldDB" id="A0A2U8FVD3"/>
<dbReference type="KEGG" id="aon:DEH84_02000"/>
<dbReference type="OrthoDB" id="9810445at2"/>
<keyword evidence="2" id="KW-0645">Protease</keyword>
<dbReference type="InterPro" id="IPR001915">
    <property type="entry name" value="Peptidase_M48"/>
</dbReference>
<gene>
    <name evidence="8" type="ORF">DEH84_02000</name>
</gene>
<protein>
    <recommendedName>
        <fullName evidence="7">Peptidase M48 domain-containing protein</fullName>
    </recommendedName>
</protein>
<keyword evidence="6" id="KW-0482">Metalloprotease</keyword>
<evidence type="ECO:0000256" key="3">
    <source>
        <dbReference type="ARBA" id="ARBA00022723"/>
    </source>
</evidence>
<keyword evidence="3" id="KW-0479">Metal-binding</keyword>
<dbReference type="Gene3D" id="3.30.2010.10">
    <property type="entry name" value="Metalloproteases ('zincins'), catalytic domain"/>
    <property type="match status" value="1"/>
</dbReference>
<sequence length="549" mass="59127">MRPLRRAARRLPSPRFTALHGARRHAIVAALLLGSWAAGPVAQAQAQEATPNALPALGDAISQELSPVAERRLGDRIMRSIRRDPDIVDDPLVQAYIEQLWRGLLVAGRLRGEIGPELDSAHAWTPFLIRDRSVNAFALPGGYIGVHLGLIAMTNTADELASVLAHELSHVTQRHIARMIGQQSRTSWVSIATMIAGILAASRNAQAAQALIYGGQAVTAQTQLNFSRDMEREADRVGFGVLAQAGYDVAGMASMFEMLQQASRLNDDGSYPYLRTHPLTSERIGDARARVGLAHDRAGPLASRPDGERAAWHALMAARSRVLMDTRSVALQALLQQEAPANATPMQRVARHYTTMLAAQRGGAPSQAMAALAQARDAARALPAVQQQVALRVLDLGEAENRLRDRQPAAAAEALSRAIAAGASADARPELLMAAQIALAAPPGVARRAHAEQVAERLQSQVSRQPDDATAWTLLASLWAELDQPVRAVRAEAEAVAALGDLPGAIERVQGARTRFRQPDAAEVIELSVMDARMKAWMRQQRADLQDGS</sequence>
<evidence type="ECO:0000259" key="7">
    <source>
        <dbReference type="Pfam" id="PF01435"/>
    </source>
</evidence>
<evidence type="ECO:0000256" key="1">
    <source>
        <dbReference type="ARBA" id="ARBA00001947"/>
    </source>
</evidence>
<dbReference type="EMBL" id="CP029210">
    <property type="protein sequence ID" value="AWI55035.1"/>
    <property type="molecule type" value="Genomic_DNA"/>
</dbReference>
<evidence type="ECO:0000313" key="8">
    <source>
        <dbReference type="EMBL" id="AWI55035.1"/>
    </source>
</evidence>
<evidence type="ECO:0000256" key="5">
    <source>
        <dbReference type="ARBA" id="ARBA00022833"/>
    </source>
</evidence>
<dbReference type="PANTHER" id="PTHR22726:SF1">
    <property type="entry name" value="METALLOENDOPEPTIDASE OMA1, MITOCHONDRIAL"/>
    <property type="match status" value="1"/>
</dbReference>
<evidence type="ECO:0000313" key="9">
    <source>
        <dbReference type="Proteomes" id="UP000244892"/>
    </source>
</evidence>
<evidence type="ECO:0000256" key="4">
    <source>
        <dbReference type="ARBA" id="ARBA00022801"/>
    </source>
</evidence>
<name>A0A2U8FVD3_9BURK</name>
<dbReference type="GO" id="GO:0004222">
    <property type="term" value="F:metalloendopeptidase activity"/>
    <property type="evidence" value="ECO:0007669"/>
    <property type="project" value="InterPro"/>
</dbReference>
<evidence type="ECO:0000256" key="2">
    <source>
        <dbReference type="ARBA" id="ARBA00022670"/>
    </source>
</evidence>
<dbReference type="GO" id="GO:0051603">
    <property type="term" value="P:proteolysis involved in protein catabolic process"/>
    <property type="evidence" value="ECO:0007669"/>
    <property type="project" value="TreeGrafter"/>
</dbReference>
<dbReference type="GO" id="GO:0016020">
    <property type="term" value="C:membrane"/>
    <property type="evidence" value="ECO:0007669"/>
    <property type="project" value="TreeGrafter"/>
</dbReference>
<keyword evidence="4" id="KW-0378">Hydrolase</keyword>
<evidence type="ECO:0000256" key="6">
    <source>
        <dbReference type="ARBA" id="ARBA00023049"/>
    </source>
</evidence>
<dbReference type="GO" id="GO:0046872">
    <property type="term" value="F:metal ion binding"/>
    <property type="evidence" value="ECO:0007669"/>
    <property type="project" value="UniProtKB-KW"/>
</dbReference>
<dbReference type="Proteomes" id="UP000244892">
    <property type="component" value="Chromosome"/>
</dbReference>
<dbReference type="Pfam" id="PF01435">
    <property type="entry name" value="Peptidase_M48"/>
    <property type="match status" value="1"/>
</dbReference>
<dbReference type="PANTHER" id="PTHR22726">
    <property type="entry name" value="METALLOENDOPEPTIDASE OMA1"/>
    <property type="match status" value="1"/>
</dbReference>
<keyword evidence="5" id="KW-0862">Zinc</keyword>
<feature type="domain" description="Peptidase M48" evidence="7">
    <location>
        <begin position="124"/>
        <end position="290"/>
    </location>
</feature>
<dbReference type="InterPro" id="IPR051156">
    <property type="entry name" value="Mito/Outer_Membr_Metalloprot"/>
</dbReference>
<keyword evidence="9" id="KW-1185">Reference proteome</keyword>